<sequence length="38" mass="4469">MEKKKAHDLNSDKVLLRILLKKLGYEEEVIDKVCEVIK</sequence>
<name>A0A1S8MP22_CLOSA</name>
<evidence type="ECO:0000313" key="1">
    <source>
        <dbReference type="EMBL" id="OOM05935.1"/>
    </source>
</evidence>
<dbReference type="STRING" id="169679.CSACC_25330"/>
<organism evidence="1 2">
    <name type="scientific">Clostridium saccharobutylicum</name>
    <dbReference type="NCBI Taxonomy" id="169679"/>
    <lineage>
        <taxon>Bacteria</taxon>
        <taxon>Bacillati</taxon>
        <taxon>Bacillota</taxon>
        <taxon>Clostridia</taxon>
        <taxon>Eubacteriales</taxon>
        <taxon>Clostridiaceae</taxon>
        <taxon>Clostridium</taxon>
    </lineage>
</organism>
<reference evidence="1 2" key="1">
    <citation type="submission" date="2016-05" db="EMBL/GenBank/DDBJ databases">
        <title>Microbial solvent formation.</title>
        <authorList>
            <person name="Poehlein A."/>
            <person name="Montoya Solano J.D."/>
            <person name="Flitsch S."/>
            <person name="Krabben P."/>
            <person name="Duerre P."/>
            <person name="Daniel R."/>
        </authorList>
    </citation>
    <scope>NUCLEOTIDE SEQUENCE [LARGE SCALE GENOMIC DNA]</scope>
    <source>
        <strain evidence="1 2">L1-8</strain>
    </source>
</reference>
<gene>
    <name evidence="1" type="ORF">CLOSAC_45140</name>
</gene>
<protein>
    <submittedName>
        <fullName evidence="1">Uncharacterized protein</fullName>
    </submittedName>
</protein>
<proteinExistence type="predicted"/>
<comment type="caution">
    <text evidence="1">The sequence shown here is derived from an EMBL/GenBank/DDBJ whole genome shotgun (WGS) entry which is preliminary data.</text>
</comment>
<dbReference type="AlphaFoldDB" id="A0A1S8MP22"/>
<dbReference type="Proteomes" id="UP000191154">
    <property type="component" value="Unassembled WGS sequence"/>
</dbReference>
<evidence type="ECO:0000313" key="2">
    <source>
        <dbReference type="Proteomes" id="UP000191154"/>
    </source>
</evidence>
<dbReference type="EMBL" id="LZYZ01000011">
    <property type="protein sequence ID" value="OOM05935.1"/>
    <property type="molecule type" value="Genomic_DNA"/>
</dbReference>
<accession>A0A1S8MP22</accession>